<dbReference type="AlphaFoldDB" id="A0A9W6U542"/>
<dbReference type="EMBL" id="BSXT01000380">
    <property type="protein sequence ID" value="GMF26137.1"/>
    <property type="molecule type" value="Genomic_DNA"/>
</dbReference>
<evidence type="ECO:0000256" key="1">
    <source>
        <dbReference type="SAM" id="MobiDB-lite"/>
    </source>
</evidence>
<organism evidence="2 3">
    <name type="scientific">Phytophthora fragariaefolia</name>
    <dbReference type="NCBI Taxonomy" id="1490495"/>
    <lineage>
        <taxon>Eukaryota</taxon>
        <taxon>Sar</taxon>
        <taxon>Stramenopiles</taxon>
        <taxon>Oomycota</taxon>
        <taxon>Peronosporomycetes</taxon>
        <taxon>Peronosporales</taxon>
        <taxon>Peronosporaceae</taxon>
        <taxon>Phytophthora</taxon>
    </lineage>
</organism>
<gene>
    <name evidence="2" type="ORF">Pfra01_000485200</name>
</gene>
<feature type="compositionally biased region" description="Basic residues" evidence="1">
    <location>
        <begin position="160"/>
        <end position="173"/>
    </location>
</feature>
<dbReference type="OrthoDB" id="126917at2759"/>
<comment type="caution">
    <text evidence="2">The sequence shown here is derived from an EMBL/GenBank/DDBJ whole genome shotgun (WGS) entry which is preliminary data.</text>
</comment>
<keyword evidence="3" id="KW-1185">Reference proteome</keyword>
<accession>A0A9W6U542</accession>
<dbReference type="Proteomes" id="UP001165121">
    <property type="component" value="Unassembled WGS sequence"/>
</dbReference>
<feature type="compositionally biased region" description="Low complexity" evidence="1">
    <location>
        <begin position="10"/>
        <end position="22"/>
    </location>
</feature>
<feature type="region of interest" description="Disordered" evidence="1">
    <location>
        <begin position="217"/>
        <end position="252"/>
    </location>
</feature>
<evidence type="ECO:0000313" key="2">
    <source>
        <dbReference type="EMBL" id="GMF26137.1"/>
    </source>
</evidence>
<feature type="compositionally biased region" description="Polar residues" evidence="1">
    <location>
        <begin position="217"/>
        <end position="237"/>
    </location>
</feature>
<name>A0A9W6U542_9STRA</name>
<feature type="region of interest" description="Disordered" evidence="1">
    <location>
        <begin position="1"/>
        <end position="201"/>
    </location>
</feature>
<proteinExistence type="predicted"/>
<evidence type="ECO:0000313" key="3">
    <source>
        <dbReference type="Proteomes" id="UP001165121"/>
    </source>
</evidence>
<protein>
    <submittedName>
        <fullName evidence="2">Unnamed protein product</fullName>
    </submittedName>
</protein>
<reference evidence="2" key="1">
    <citation type="submission" date="2023-04" db="EMBL/GenBank/DDBJ databases">
        <title>Phytophthora fragariaefolia NBRC 109709.</title>
        <authorList>
            <person name="Ichikawa N."/>
            <person name="Sato H."/>
            <person name="Tonouchi N."/>
        </authorList>
    </citation>
    <scope>NUCLEOTIDE SEQUENCE</scope>
    <source>
        <strain evidence="2">NBRC 109709</strain>
    </source>
</reference>
<feature type="compositionally biased region" description="Low complexity" evidence="1">
    <location>
        <begin position="143"/>
        <end position="154"/>
    </location>
</feature>
<feature type="compositionally biased region" description="Low complexity" evidence="1">
    <location>
        <begin position="111"/>
        <end position="122"/>
    </location>
</feature>
<sequence length="326" mass="34617">MPRKGIRSSAKAPAKKAAGAPKPKAKPRGQASALAEVTDAASAAIKLPGASNAPSSTHSRRNRSPDLPPDDLPNPRFAYRDHSPVSPAYPERMLYLGDESDPHDSEGSQLAASPAPAVPASSEGEMRPSPSQADPQAKAVSCAATQHQGAAAAQDETASSRKRSASQSPRRKARDYFRGLSDSSSDDEEKEGAVPEPQEISNDLDGQQERYHAPQLQTSNLPSAQTSMTVQSTQTAGGKSYPRGYYPPDEGTGAASFLEKLQDPRGLVGGYTSKGAFERTLVMNEPLFLENIEAARCVLLAPHRIPLKEFTCLGKKPETKGGLHPV</sequence>